<sequence>MPEMRYRQPIRFRFRISGGRGNLGNKAYEDKKSAAFSGAAFKFPSFFAAGAVVPLPVFIFPSLLSPDRKTKNVIV</sequence>
<evidence type="ECO:0000256" key="1">
    <source>
        <dbReference type="SAM" id="Phobius"/>
    </source>
</evidence>
<dbReference type="Proteomes" id="UP000257014">
    <property type="component" value="Unassembled WGS sequence"/>
</dbReference>
<evidence type="ECO:0000313" key="2">
    <source>
        <dbReference type="EMBL" id="REJ25124.1"/>
    </source>
</evidence>
<organism evidence="2 3">
    <name type="scientific">Caldibacillus debilis</name>
    <dbReference type="NCBI Taxonomy" id="301148"/>
    <lineage>
        <taxon>Bacteria</taxon>
        <taxon>Bacillati</taxon>
        <taxon>Bacillota</taxon>
        <taxon>Bacilli</taxon>
        <taxon>Bacillales</taxon>
        <taxon>Bacillaceae</taxon>
        <taxon>Caldibacillus</taxon>
    </lineage>
</organism>
<evidence type="ECO:0000313" key="3">
    <source>
        <dbReference type="Proteomes" id="UP000257014"/>
    </source>
</evidence>
<feature type="transmembrane region" description="Helical" evidence="1">
    <location>
        <begin position="46"/>
        <end position="64"/>
    </location>
</feature>
<comment type="caution">
    <text evidence="2">The sequence shown here is derived from an EMBL/GenBank/DDBJ whole genome shotgun (WGS) entry which is preliminary data.</text>
</comment>
<accession>A0A3E0JYQ5</accession>
<proteinExistence type="predicted"/>
<dbReference type="EMBL" id="QEWE01000034">
    <property type="protein sequence ID" value="REJ25124.1"/>
    <property type="molecule type" value="Genomic_DNA"/>
</dbReference>
<name>A0A3E0JYQ5_9BACI</name>
<keyword evidence="1" id="KW-1133">Transmembrane helix</keyword>
<keyword evidence="1" id="KW-0472">Membrane</keyword>
<protein>
    <submittedName>
        <fullName evidence="2">Uncharacterized protein</fullName>
    </submittedName>
</protein>
<dbReference type="AlphaFoldDB" id="A0A3E0JYQ5"/>
<reference evidence="2 3" key="1">
    <citation type="submission" date="2018-03" db="EMBL/GenBank/DDBJ databases">
        <authorList>
            <person name="Keele B.F."/>
        </authorList>
    </citation>
    <scope>NUCLEOTIDE SEQUENCE [LARGE SCALE GENOMIC DNA]</scope>
    <source>
        <strain evidence="2">ZCTH4_d</strain>
    </source>
</reference>
<keyword evidence="1" id="KW-0812">Transmembrane</keyword>
<gene>
    <name evidence="2" type="ORF">C6P37_15135</name>
</gene>